<keyword evidence="3" id="KW-1185">Reference proteome</keyword>
<feature type="transmembrane region" description="Helical" evidence="1">
    <location>
        <begin position="31"/>
        <end position="52"/>
    </location>
</feature>
<geneLocation type="plasmid" evidence="2 3">
    <name>pSA2</name>
</geneLocation>
<sequence length="66" mass="6830">MVVFAKGVGLRHQSAPPPFGLEARSTLRMTVVPVIGALVIAAGVALVFMLAVRAPEGRPDHAGGIR</sequence>
<dbReference type="Proteomes" id="UP000094626">
    <property type="component" value="Plasmid pSA2"/>
</dbReference>
<gene>
    <name evidence="2" type="ORF">BES08_28475</name>
</gene>
<evidence type="ECO:0000313" key="2">
    <source>
        <dbReference type="EMBL" id="AOR80748.1"/>
    </source>
</evidence>
<evidence type="ECO:0000256" key="1">
    <source>
        <dbReference type="SAM" id="Phobius"/>
    </source>
</evidence>
<dbReference type="AlphaFoldDB" id="A0A1D8AF52"/>
<name>A0A1D8AF52_9SPHN</name>
<accession>A0A1D8AF52</accession>
<keyword evidence="1" id="KW-0472">Membrane</keyword>
<evidence type="ECO:0000313" key="3">
    <source>
        <dbReference type="Proteomes" id="UP000094626"/>
    </source>
</evidence>
<dbReference type="KEGG" id="nre:BES08_28475"/>
<reference evidence="3" key="1">
    <citation type="journal article" date="2017" name="J. Biotechnol.">
        <title>Complete genome sequence of Novosphingobium resinovorum SA1, a versatile xenobiotic-degrading bacterium capable of utilizing sulfanilic acid.</title>
        <authorList>
            <person name="Hegedus B."/>
            <person name="Kos P.B."/>
            <person name="Balint B."/>
            <person name="Maroti G."/>
            <person name="Gan H.M."/>
            <person name="Perei K."/>
            <person name="Rakhely G."/>
        </authorList>
    </citation>
    <scope>NUCLEOTIDE SEQUENCE [LARGE SCALE GENOMIC DNA]</scope>
    <source>
        <strain evidence="3">SA1</strain>
    </source>
</reference>
<proteinExistence type="predicted"/>
<organism evidence="2 3">
    <name type="scientific">Novosphingobium resinovorum</name>
    <dbReference type="NCBI Taxonomy" id="158500"/>
    <lineage>
        <taxon>Bacteria</taxon>
        <taxon>Pseudomonadati</taxon>
        <taxon>Pseudomonadota</taxon>
        <taxon>Alphaproteobacteria</taxon>
        <taxon>Sphingomonadales</taxon>
        <taxon>Sphingomonadaceae</taxon>
        <taxon>Novosphingobium</taxon>
    </lineage>
</organism>
<dbReference type="EMBL" id="CP017077">
    <property type="protein sequence ID" value="AOR80748.1"/>
    <property type="molecule type" value="Genomic_DNA"/>
</dbReference>
<protein>
    <submittedName>
        <fullName evidence="2">Uncharacterized protein</fullName>
    </submittedName>
</protein>
<keyword evidence="2" id="KW-0614">Plasmid</keyword>
<keyword evidence="1" id="KW-1133">Transmembrane helix</keyword>
<keyword evidence="1" id="KW-0812">Transmembrane</keyword>